<dbReference type="OrthoDB" id="8795428at2"/>
<keyword evidence="1" id="KW-0812">Transmembrane</keyword>
<evidence type="ECO:0000256" key="1">
    <source>
        <dbReference type="SAM" id="Phobius"/>
    </source>
</evidence>
<gene>
    <name evidence="2" type="ORF">DES41_101768</name>
</gene>
<dbReference type="AlphaFoldDB" id="A0A368Y7A9"/>
<dbReference type="EMBL" id="QPJK01000001">
    <property type="protein sequence ID" value="RCW76163.1"/>
    <property type="molecule type" value="Genomic_DNA"/>
</dbReference>
<protein>
    <submittedName>
        <fullName evidence="2">Uncharacterized protein</fullName>
    </submittedName>
</protein>
<accession>A0A368Y7A9</accession>
<sequence length="71" mass="7812">MSRNAKKEADLAWKGGLCCVIGLAVLLGPQFMPPSGMRDTIAQSAIVGWFALVLGLAFIGHFLWRRRTNRP</sequence>
<proteinExistence type="predicted"/>
<organism evidence="2 3">
    <name type="scientific">Pseudorhodoferax soli</name>
    <dbReference type="NCBI Taxonomy" id="545864"/>
    <lineage>
        <taxon>Bacteria</taxon>
        <taxon>Pseudomonadati</taxon>
        <taxon>Pseudomonadota</taxon>
        <taxon>Betaproteobacteria</taxon>
        <taxon>Burkholderiales</taxon>
        <taxon>Comamonadaceae</taxon>
    </lineage>
</organism>
<comment type="caution">
    <text evidence="2">The sequence shown here is derived from an EMBL/GenBank/DDBJ whole genome shotgun (WGS) entry which is preliminary data.</text>
</comment>
<feature type="transmembrane region" description="Helical" evidence="1">
    <location>
        <begin position="12"/>
        <end position="32"/>
    </location>
</feature>
<name>A0A368Y7A9_9BURK</name>
<feature type="transmembrane region" description="Helical" evidence="1">
    <location>
        <begin position="44"/>
        <end position="64"/>
    </location>
</feature>
<keyword evidence="1" id="KW-0472">Membrane</keyword>
<dbReference type="Proteomes" id="UP000252884">
    <property type="component" value="Unassembled WGS sequence"/>
</dbReference>
<keyword evidence="3" id="KW-1185">Reference proteome</keyword>
<dbReference type="RefSeq" id="WP_114466061.1">
    <property type="nucleotide sequence ID" value="NZ_QPJK01000001.1"/>
</dbReference>
<evidence type="ECO:0000313" key="3">
    <source>
        <dbReference type="Proteomes" id="UP000252884"/>
    </source>
</evidence>
<keyword evidence="1" id="KW-1133">Transmembrane helix</keyword>
<evidence type="ECO:0000313" key="2">
    <source>
        <dbReference type="EMBL" id="RCW76163.1"/>
    </source>
</evidence>
<reference evidence="2 3" key="1">
    <citation type="submission" date="2018-07" db="EMBL/GenBank/DDBJ databases">
        <title>Genomic Encyclopedia of Type Strains, Phase IV (KMG-IV): sequencing the most valuable type-strain genomes for metagenomic binning, comparative biology and taxonomic classification.</title>
        <authorList>
            <person name="Goeker M."/>
        </authorList>
    </citation>
    <scope>NUCLEOTIDE SEQUENCE [LARGE SCALE GENOMIC DNA]</scope>
    <source>
        <strain evidence="2 3">DSM 21634</strain>
    </source>
</reference>